<proteinExistence type="predicted"/>
<organism evidence="2 3">
    <name type="scientific">Natrinema hispanicum</name>
    <dbReference type="NCBI Taxonomy" id="392421"/>
    <lineage>
        <taxon>Archaea</taxon>
        <taxon>Methanobacteriati</taxon>
        <taxon>Methanobacteriota</taxon>
        <taxon>Stenosarchaea group</taxon>
        <taxon>Halobacteria</taxon>
        <taxon>Halobacteriales</taxon>
        <taxon>Natrialbaceae</taxon>
        <taxon>Natrinema</taxon>
    </lineage>
</organism>
<evidence type="ECO:0000313" key="1">
    <source>
        <dbReference type="EMBL" id="SDD47612.1"/>
    </source>
</evidence>
<keyword evidence="3" id="KW-1185">Reference proteome</keyword>
<evidence type="ECO:0000313" key="4">
    <source>
        <dbReference type="Proteomes" id="UP000324021"/>
    </source>
</evidence>
<accession>A0A1I0J1N3</accession>
<dbReference type="EMBL" id="FOIC01000030">
    <property type="protein sequence ID" value="SEU03615.1"/>
    <property type="molecule type" value="Genomic_DNA"/>
</dbReference>
<reference evidence="2" key="1">
    <citation type="submission" date="2016-10" db="EMBL/GenBank/DDBJ databases">
        <authorList>
            <person name="de Groot N.N."/>
        </authorList>
    </citation>
    <scope>NUCLEOTIDE SEQUENCE [LARGE SCALE GENOMIC DNA]</scope>
    <source>
        <strain evidence="2">CDM_6</strain>
    </source>
</reference>
<dbReference type="Proteomes" id="UP000324021">
    <property type="component" value="Unassembled WGS sequence"/>
</dbReference>
<protein>
    <recommendedName>
        <fullName evidence="5">CopG family transcriptional regulator</fullName>
    </recommendedName>
</protein>
<dbReference type="EMBL" id="FMZP01000025">
    <property type="protein sequence ID" value="SDD47612.1"/>
    <property type="molecule type" value="Genomic_DNA"/>
</dbReference>
<name>A0A1I0J1N3_9EURY</name>
<dbReference type="Proteomes" id="UP000199320">
    <property type="component" value="Unassembled WGS sequence"/>
</dbReference>
<evidence type="ECO:0000313" key="3">
    <source>
        <dbReference type="Proteomes" id="UP000199320"/>
    </source>
</evidence>
<gene>
    <name evidence="2" type="ORF">SAMN04488694_1303</name>
    <name evidence="1" type="ORF">SAMN05192552_10253</name>
</gene>
<reference evidence="3 4" key="2">
    <citation type="submission" date="2016-10" db="EMBL/GenBank/DDBJ databases">
        <authorList>
            <person name="Varghese N."/>
            <person name="Submissions S."/>
        </authorList>
    </citation>
    <scope>NUCLEOTIDE SEQUENCE [LARGE SCALE GENOMIC DNA]</scope>
    <source>
        <strain evidence="1 4">CDM_1</strain>
        <strain evidence="3">CDM_6</strain>
    </source>
</reference>
<dbReference type="RefSeq" id="WP_092935139.1">
    <property type="nucleotide sequence ID" value="NZ_FMZP01000025.1"/>
</dbReference>
<dbReference type="AlphaFoldDB" id="A0A1I0J1N3"/>
<evidence type="ECO:0008006" key="5">
    <source>
        <dbReference type="Google" id="ProtNLM"/>
    </source>
</evidence>
<sequence>MPKQQPENTQQIEIPARLVERVERRVPHTKFDDAGEYIAYVVEEILAQVEGHADEKFDNNNDEELEARLKSLGYLED</sequence>
<dbReference type="OrthoDB" id="242305at2157"/>
<evidence type="ECO:0000313" key="2">
    <source>
        <dbReference type="EMBL" id="SEU03615.1"/>
    </source>
</evidence>